<keyword evidence="3" id="KW-1185">Reference proteome</keyword>
<dbReference type="InterPro" id="IPR011990">
    <property type="entry name" value="TPR-like_helical_dom_sf"/>
</dbReference>
<proteinExistence type="predicted"/>
<dbReference type="Gene3D" id="1.25.40.10">
    <property type="entry name" value="Tetratricopeptide repeat domain"/>
    <property type="match status" value="2"/>
</dbReference>
<evidence type="ECO:0000259" key="1">
    <source>
        <dbReference type="Pfam" id="PF20703"/>
    </source>
</evidence>
<evidence type="ECO:0000313" key="2">
    <source>
        <dbReference type="EMBL" id="KAJ7030855.1"/>
    </source>
</evidence>
<dbReference type="GO" id="GO:0007166">
    <property type="term" value="P:cell surface receptor signaling pathway"/>
    <property type="evidence" value="ECO:0007669"/>
    <property type="project" value="InterPro"/>
</dbReference>
<dbReference type="AlphaFoldDB" id="A0AAD6SNQ8"/>
<dbReference type="Gene3D" id="3.40.50.300">
    <property type="entry name" value="P-loop containing nucleotide triphosphate hydrolases"/>
    <property type="match status" value="1"/>
</dbReference>
<dbReference type="Gene3D" id="1.20.930.20">
    <property type="entry name" value="Adaptor protein Cbl, N-terminal domain"/>
    <property type="match status" value="1"/>
</dbReference>
<dbReference type="InterPro" id="IPR049052">
    <property type="entry name" value="nSTAND1"/>
</dbReference>
<dbReference type="EMBL" id="JARJCM010000087">
    <property type="protein sequence ID" value="KAJ7030855.1"/>
    <property type="molecule type" value="Genomic_DNA"/>
</dbReference>
<protein>
    <recommendedName>
        <fullName evidence="1">Novel STAND NTPase 1 domain-containing protein</fullName>
    </recommendedName>
</protein>
<gene>
    <name evidence="2" type="ORF">C8F04DRAFT_1365443</name>
</gene>
<dbReference type="PANTHER" id="PTHR47691:SF3">
    <property type="entry name" value="HTH-TYPE TRANSCRIPTIONAL REGULATOR RV0890C-RELATED"/>
    <property type="match status" value="1"/>
</dbReference>
<dbReference type="PANTHER" id="PTHR47691">
    <property type="entry name" value="REGULATOR-RELATED"/>
    <property type="match status" value="1"/>
</dbReference>
<sequence>MPRQATITEARLNNVSTCLTITVNTLNVLVNNLKMSGLEAILNTTQSLLKMVQTIKQDKDDCAELFEHIHQVLSAIIGVYIKSDTGAELPPSTLNQIAKFTDVFRTLHGVHTFVEAQQSGSKVKKFFRQGELSTLFRHCTAELQQGLEFFQASAKLKTTADVMADTTKLRDQAEVRHQEVLDIIEAMSSSDSASSISKIYSGSYTSSTSISMLPAEPKIFHGRDSELAEILKLFSQGTPRIAILGAGGMGKTSLARTALHHEQITTKYQENRFFITCDTASSKAELAGLIGAHLGMKPGKDLTQPVLRHLDNSPPSLLILDNLETPWEPLESRKEIEEFLSLLTDISSVALMVTMRGAERPAKVQWTRPFLLPLGPLPQEAARKMFIDVADDRHSMEEVDQVLHLTDNMPLSISLLAHLVDMEDCSTILSRWEREKTSLISEGYDKRSNLELSISLSFSSPRISSMPHSQDLLALLAILPDGLSDAELKQSQFPVEDILGCKAALLRTALAYTDNYKHLKVLVPIREYMQKLFPPTDQMIRPLLVHFHELLEVYATALGKESGAFLISRITSNYTNIQNILPYGLRLGYPDMTNSVYSMCNFDRFSRRIGREATLPRHNITSLLSSMDDDRLKVTFIAELFNFNISRFPSISQPETLIAQATDYLKHLTDLKLGSRFHSRVASYYGEYHHDMTKALNHSQISLSLARASGDYRRQSEALHLLSSIEWMCGNYLPGQAYAQEGQKLAKISGDLYQESRGIYYETICSEALGDYKHCISLSTRGRTLLNLCGMSSGHLNLNLLTCQAEVHRHKSEYNEAHQIQTQILQETTHNPYQHAFTLLSISELEVLMGSSDDEIQRKIDASKAIFEREGFTRGVTACECTQADLNLREGDISTSLFCKCLKSGWGSFDDAVTYCLERLGNYSRWEGSQHPLSWTTVFLAHSLKGKQRLGIHKALQFLGDVFLKANDEVTAISLFTLALEGFTNMDVNQSRAECIIRLGDISKKNADLLKALELYESARPLFECASQVKQVQDIDERLAEISEDIKKQHQINLAQLAELNTPGGKIGEVVQNLFEGGSEEEDIGLPILQLYQFLIQPDGLTVASATQYPDLFTIPAEVLVQPEVWPSGHAG</sequence>
<reference evidence="2" key="1">
    <citation type="submission" date="2023-03" db="EMBL/GenBank/DDBJ databases">
        <title>Massive genome expansion in bonnet fungi (Mycena s.s.) driven by repeated elements and novel gene families across ecological guilds.</title>
        <authorList>
            <consortium name="Lawrence Berkeley National Laboratory"/>
            <person name="Harder C.B."/>
            <person name="Miyauchi S."/>
            <person name="Viragh M."/>
            <person name="Kuo A."/>
            <person name="Thoen E."/>
            <person name="Andreopoulos B."/>
            <person name="Lu D."/>
            <person name="Skrede I."/>
            <person name="Drula E."/>
            <person name="Henrissat B."/>
            <person name="Morin E."/>
            <person name="Kohler A."/>
            <person name="Barry K."/>
            <person name="LaButti K."/>
            <person name="Morin E."/>
            <person name="Salamov A."/>
            <person name="Lipzen A."/>
            <person name="Mereny Z."/>
            <person name="Hegedus B."/>
            <person name="Baldrian P."/>
            <person name="Stursova M."/>
            <person name="Weitz H."/>
            <person name="Taylor A."/>
            <person name="Grigoriev I.V."/>
            <person name="Nagy L.G."/>
            <person name="Martin F."/>
            <person name="Kauserud H."/>
        </authorList>
    </citation>
    <scope>NUCLEOTIDE SEQUENCE</scope>
    <source>
        <strain evidence="2">CBHHK200</strain>
    </source>
</reference>
<dbReference type="InterPro" id="IPR036537">
    <property type="entry name" value="Adaptor_Cbl_N_dom_sf"/>
</dbReference>
<dbReference type="Proteomes" id="UP001218188">
    <property type="component" value="Unassembled WGS sequence"/>
</dbReference>
<feature type="domain" description="Novel STAND NTPase 1" evidence="1">
    <location>
        <begin position="216"/>
        <end position="357"/>
    </location>
</feature>
<dbReference type="CDD" id="cd21037">
    <property type="entry name" value="MLKL_NTD"/>
    <property type="match status" value="1"/>
</dbReference>
<dbReference type="Pfam" id="PF20703">
    <property type="entry name" value="nSTAND1"/>
    <property type="match status" value="1"/>
</dbReference>
<accession>A0AAD6SNQ8</accession>
<comment type="caution">
    <text evidence="2">The sequence shown here is derived from an EMBL/GenBank/DDBJ whole genome shotgun (WGS) entry which is preliminary data.</text>
</comment>
<name>A0AAD6SNQ8_9AGAR</name>
<dbReference type="SUPFAM" id="SSF48452">
    <property type="entry name" value="TPR-like"/>
    <property type="match status" value="1"/>
</dbReference>
<dbReference type="InterPro" id="IPR059179">
    <property type="entry name" value="MLKL-like_MCAfunc"/>
</dbReference>
<dbReference type="InterPro" id="IPR027417">
    <property type="entry name" value="P-loop_NTPase"/>
</dbReference>
<organism evidence="2 3">
    <name type="scientific">Mycena alexandri</name>
    <dbReference type="NCBI Taxonomy" id="1745969"/>
    <lineage>
        <taxon>Eukaryota</taxon>
        <taxon>Fungi</taxon>
        <taxon>Dikarya</taxon>
        <taxon>Basidiomycota</taxon>
        <taxon>Agaricomycotina</taxon>
        <taxon>Agaricomycetes</taxon>
        <taxon>Agaricomycetidae</taxon>
        <taxon>Agaricales</taxon>
        <taxon>Marasmiineae</taxon>
        <taxon>Mycenaceae</taxon>
        <taxon>Mycena</taxon>
    </lineage>
</organism>
<evidence type="ECO:0000313" key="3">
    <source>
        <dbReference type="Proteomes" id="UP001218188"/>
    </source>
</evidence>
<dbReference type="SUPFAM" id="SSF52540">
    <property type="entry name" value="P-loop containing nucleoside triphosphate hydrolases"/>
    <property type="match status" value="1"/>
</dbReference>